<evidence type="ECO:0000313" key="9">
    <source>
        <dbReference type="EMBL" id="HIX51502.1"/>
    </source>
</evidence>
<evidence type="ECO:0000256" key="1">
    <source>
        <dbReference type="ARBA" id="ARBA00000316"/>
    </source>
</evidence>
<evidence type="ECO:0000256" key="7">
    <source>
        <dbReference type="PIRSR" id="PIRSR600821-52"/>
    </source>
</evidence>
<evidence type="ECO:0000256" key="5">
    <source>
        <dbReference type="HAMAP-Rule" id="MF_01201"/>
    </source>
</evidence>
<comment type="function">
    <text evidence="5">Catalyzes the interconversion of L-alanine and D-alanine. May also act on other amino acids.</text>
</comment>
<dbReference type="PANTHER" id="PTHR30511:SF0">
    <property type="entry name" value="ALANINE RACEMASE, CATABOLIC-RELATED"/>
    <property type="match status" value="1"/>
</dbReference>
<dbReference type="Pfam" id="PF00842">
    <property type="entry name" value="Ala_racemase_C"/>
    <property type="match status" value="1"/>
</dbReference>
<proteinExistence type="inferred from homology"/>
<gene>
    <name evidence="9" type="primary">alr</name>
    <name evidence="9" type="ORF">IAA28_01700</name>
</gene>
<comment type="catalytic activity">
    <reaction evidence="1 5">
        <text>L-alanine = D-alanine</text>
        <dbReference type="Rhea" id="RHEA:20249"/>
        <dbReference type="ChEBI" id="CHEBI:57416"/>
        <dbReference type="ChEBI" id="CHEBI:57972"/>
        <dbReference type="EC" id="5.1.1.1"/>
    </reaction>
</comment>
<dbReference type="EMBL" id="DXEU01000029">
    <property type="protein sequence ID" value="HIX51502.1"/>
    <property type="molecule type" value="Genomic_DNA"/>
</dbReference>
<dbReference type="SUPFAM" id="SSF50621">
    <property type="entry name" value="Alanine racemase C-terminal domain-like"/>
    <property type="match status" value="1"/>
</dbReference>
<dbReference type="InterPro" id="IPR001608">
    <property type="entry name" value="Ala_racemase_N"/>
</dbReference>
<feature type="domain" description="Alanine racemase C-terminal" evidence="8">
    <location>
        <begin position="247"/>
        <end position="375"/>
    </location>
</feature>
<organism evidence="9 10">
    <name type="scientific">Candidatus Lachnoclostridium stercoripullorum</name>
    <dbReference type="NCBI Taxonomy" id="2838635"/>
    <lineage>
        <taxon>Bacteria</taxon>
        <taxon>Bacillati</taxon>
        <taxon>Bacillota</taxon>
        <taxon>Clostridia</taxon>
        <taxon>Lachnospirales</taxon>
        <taxon>Lachnospiraceae</taxon>
    </lineage>
</organism>
<feature type="modified residue" description="N6-(pyridoxal phosphate)lysine" evidence="5 6">
    <location>
        <position position="40"/>
    </location>
</feature>
<feature type="binding site" evidence="5 7">
    <location>
        <position position="137"/>
    </location>
    <ligand>
        <name>substrate</name>
    </ligand>
</feature>
<dbReference type="Gene3D" id="2.40.37.10">
    <property type="entry name" value="Lyase, Ornithine Decarboxylase, Chain A, domain 1"/>
    <property type="match status" value="1"/>
</dbReference>
<evidence type="ECO:0000256" key="3">
    <source>
        <dbReference type="ARBA" id="ARBA00022898"/>
    </source>
</evidence>
<evidence type="ECO:0000256" key="6">
    <source>
        <dbReference type="PIRSR" id="PIRSR600821-50"/>
    </source>
</evidence>
<evidence type="ECO:0000256" key="2">
    <source>
        <dbReference type="ARBA" id="ARBA00001933"/>
    </source>
</evidence>
<comment type="pathway">
    <text evidence="5">Amino-acid biosynthesis; D-alanine biosynthesis; D-alanine from L-alanine: step 1/1.</text>
</comment>
<comment type="caution">
    <text evidence="9">The sequence shown here is derived from an EMBL/GenBank/DDBJ whole genome shotgun (WGS) entry which is preliminary data.</text>
</comment>
<keyword evidence="3 5" id="KW-0663">Pyridoxal phosphate</keyword>
<dbReference type="InterPro" id="IPR000821">
    <property type="entry name" value="Ala_racemase"/>
</dbReference>
<evidence type="ECO:0000259" key="8">
    <source>
        <dbReference type="SMART" id="SM01005"/>
    </source>
</evidence>
<comment type="similarity">
    <text evidence="5">Belongs to the alanine racemase family.</text>
</comment>
<dbReference type="SMART" id="SM01005">
    <property type="entry name" value="Ala_racemase_C"/>
    <property type="match status" value="1"/>
</dbReference>
<dbReference type="SUPFAM" id="SSF51419">
    <property type="entry name" value="PLP-binding barrel"/>
    <property type="match status" value="1"/>
</dbReference>
<dbReference type="Gene3D" id="3.20.20.10">
    <property type="entry name" value="Alanine racemase"/>
    <property type="match status" value="1"/>
</dbReference>
<reference evidence="9" key="1">
    <citation type="journal article" date="2021" name="PeerJ">
        <title>Extensive microbial diversity within the chicken gut microbiome revealed by metagenomics and culture.</title>
        <authorList>
            <person name="Gilroy R."/>
            <person name="Ravi A."/>
            <person name="Getino M."/>
            <person name="Pursley I."/>
            <person name="Horton D.L."/>
            <person name="Alikhan N.F."/>
            <person name="Baker D."/>
            <person name="Gharbi K."/>
            <person name="Hall N."/>
            <person name="Watson M."/>
            <person name="Adriaenssens E.M."/>
            <person name="Foster-Nyarko E."/>
            <person name="Jarju S."/>
            <person name="Secka A."/>
            <person name="Antonio M."/>
            <person name="Oren A."/>
            <person name="Chaudhuri R.R."/>
            <person name="La Ragione R."/>
            <person name="Hildebrand F."/>
            <person name="Pallen M.J."/>
        </authorList>
    </citation>
    <scope>NUCLEOTIDE SEQUENCE</scope>
    <source>
        <strain evidence="9">ChiGjej4B4-12881</strain>
    </source>
</reference>
<dbReference type="FunFam" id="3.20.20.10:FF:000002">
    <property type="entry name" value="Alanine racemase"/>
    <property type="match status" value="1"/>
</dbReference>
<dbReference type="GO" id="GO:0005829">
    <property type="term" value="C:cytosol"/>
    <property type="evidence" value="ECO:0007669"/>
    <property type="project" value="TreeGrafter"/>
</dbReference>
<name>A0A9D2AV84_9FIRM</name>
<dbReference type="GO" id="GO:0030632">
    <property type="term" value="P:D-alanine biosynthetic process"/>
    <property type="evidence" value="ECO:0007669"/>
    <property type="project" value="UniProtKB-UniRule"/>
</dbReference>
<dbReference type="InterPro" id="IPR009006">
    <property type="entry name" value="Ala_racemase/Decarboxylase_C"/>
</dbReference>
<dbReference type="InterPro" id="IPR020622">
    <property type="entry name" value="Ala_racemase_pyridoxalP-BS"/>
</dbReference>
<comment type="cofactor">
    <cofactor evidence="2 5 6">
        <name>pyridoxal 5'-phosphate</name>
        <dbReference type="ChEBI" id="CHEBI:597326"/>
    </cofactor>
</comment>
<dbReference type="Proteomes" id="UP000886780">
    <property type="component" value="Unassembled WGS sequence"/>
</dbReference>
<dbReference type="PRINTS" id="PR00992">
    <property type="entry name" value="ALARACEMASE"/>
</dbReference>
<keyword evidence="4 5" id="KW-0413">Isomerase</keyword>
<feature type="active site" description="Proton acceptor; specific for D-alanine" evidence="5">
    <location>
        <position position="40"/>
    </location>
</feature>
<dbReference type="FunFam" id="2.40.37.10:FF:000006">
    <property type="entry name" value="Alanine racemase"/>
    <property type="match status" value="1"/>
</dbReference>
<dbReference type="InterPro" id="IPR029066">
    <property type="entry name" value="PLP-binding_barrel"/>
</dbReference>
<reference evidence="9" key="2">
    <citation type="submission" date="2021-04" db="EMBL/GenBank/DDBJ databases">
        <authorList>
            <person name="Gilroy R."/>
        </authorList>
    </citation>
    <scope>NUCLEOTIDE SEQUENCE</scope>
    <source>
        <strain evidence="9">ChiGjej4B4-12881</strain>
    </source>
</reference>
<accession>A0A9D2AV84</accession>
<feature type="active site" description="Proton acceptor; specific for L-alanine" evidence="5">
    <location>
        <position position="268"/>
    </location>
</feature>
<dbReference type="PANTHER" id="PTHR30511">
    <property type="entry name" value="ALANINE RACEMASE"/>
    <property type="match status" value="1"/>
</dbReference>
<sequence>MEQYERGYVKIDLDALESNMQAIRRRVGENRDIGIMGIVKADGYGHGAVPVAKTIEPYVAGYGVATIDEALILRRHGIQKPILVLGVTPQMRFDDLLNCNISPAIFQYEKAERLSKRARILGKKGRIHIAVDTGMSRIGLAPNEESADMVRRISRLPGIEITGIFTHFAKADETDKGSARHQLELYSHFLDLLKERGVEIPIKHCANSAGIIDMDESHFNMVRAGIVMCGLYPSDEVEKENISLTPALEWKSEVVYVKTVPAGTPVSYGWTCFTERETVIATVPVGYADGYLRNLSNRADVLIRGKRARILGRICMDQMMVDVTDIPDVEEGDPVTLIGRDGAEQITVEELAERSGGFHYEIICGIGMRVPRVYMRKGKIAGTKDYFGDEYFGFD</sequence>
<dbReference type="GO" id="GO:0009252">
    <property type="term" value="P:peptidoglycan biosynthetic process"/>
    <property type="evidence" value="ECO:0007669"/>
    <property type="project" value="TreeGrafter"/>
</dbReference>
<evidence type="ECO:0000313" key="10">
    <source>
        <dbReference type="Proteomes" id="UP000886780"/>
    </source>
</evidence>
<dbReference type="EC" id="5.1.1.1" evidence="5"/>
<dbReference type="InterPro" id="IPR011079">
    <property type="entry name" value="Ala_racemase_C"/>
</dbReference>
<dbReference type="CDD" id="cd00430">
    <property type="entry name" value="PLPDE_III_AR"/>
    <property type="match status" value="1"/>
</dbReference>
<dbReference type="HAMAP" id="MF_01201">
    <property type="entry name" value="Ala_racemase"/>
    <property type="match status" value="1"/>
</dbReference>
<feature type="binding site" evidence="5 7">
    <location>
        <position position="316"/>
    </location>
    <ligand>
        <name>substrate</name>
    </ligand>
</feature>
<dbReference type="GO" id="GO:0008784">
    <property type="term" value="F:alanine racemase activity"/>
    <property type="evidence" value="ECO:0007669"/>
    <property type="project" value="UniProtKB-UniRule"/>
</dbReference>
<evidence type="ECO:0000256" key="4">
    <source>
        <dbReference type="ARBA" id="ARBA00023235"/>
    </source>
</evidence>
<dbReference type="AlphaFoldDB" id="A0A9D2AV84"/>
<dbReference type="Pfam" id="PF01168">
    <property type="entry name" value="Ala_racemase_N"/>
    <property type="match status" value="1"/>
</dbReference>
<dbReference type="GO" id="GO:0030170">
    <property type="term" value="F:pyridoxal phosphate binding"/>
    <property type="evidence" value="ECO:0007669"/>
    <property type="project" value="UniProtKB-UniRule"/>
</dbReference>
<dbReference type="PROSITE" id="PS00395">
    <property type="entry name" value="ALANINE_RACEMASE"/>
    <property type="match status" value="1"/>
</dbReference>
<dbReference type="NCBIfam" id="TIGR00492">
    <property type="entry name" value="alr"/>
    <property type="match status" value="1"/>
</dbReference>
<protein>
    <recommendedName>
        <fullName evidence="5">Alanine racemase</fullName>
        <ecNumber evidence="5">5.1.1.1</ecNumber>
    </recommendedName>
</protein>